<feature type="compositionally biased region" description="Low complexity" evidence="7">
    <location>
        <begin position="126"/>
        <end position="210"/>
    </location>
</feature>
<dbReference type="PANTHER" id="PTHR30176">
    <property type="entry name" value="FERREDOXIN-TYPE PROTEIN NAPH"/>
    <property type="match status" value="1"/>
</dbReference>
<dbReference type="InterPro" id="IPR017900">
    <property type="entry name" value="4Fe4S_Fe_S_CS"/>
</dbReference>
<dbReference type="GO" id="GO:0051539">
    <property type="term" value="F:4 iron, 4 sulfur cluster binding"/>
    <property type="evidence" value="ECO:0007669"/>
    <property type="project" value="UniProtKB-KW"/>
</dbReference>
<feature type="region of interest" description="Disordered" evidence="7">
    <location>
        <begin position="126"/>
        <end position="237"/>
    </location>
</feature>
<keyword evidence="2" id="KW-0004">4Fe-4S</keyword>
<dbReference type="KEGG" id="cex:CSE_14300"/>
<dbReference type="OrthoDB" id="9806398at2"/>
<dbReference type="GO" id="GO:0005886">
    <property type="term" value="C:plasma membrane"/>
    <property type="evidence" value="ECO:0007669"/>
    <property type="project" value="TreeGrafter"/>
</dbReference>
<feature type="transmembrane region" description="Helical" evidence="8">
    <location>
        <begin position="276"/>
        <end position="300"/>
    </location>
</feature>
<evidence type="ECO:0000313" key="11">
    <source>
        <dbReference type="Proteomes" id="UP000004793"/>
    </source>
</evidence>
<dbReference type="Pfam" id="PF12801">
    <property type="entry name" value="Fer4_5"/>
    <property type="match status" value="2"/>
</dbReference>
<feature type="compositionally biased region" description="Polar residues" evidence="7">
    <location>
        <begin position="218"/>
        <end position="237"/>
    </location>
</feature>
<gene>
    <name evidence="10" type="ordered locus">CSE_14300</name>
</gene>
<evidence type="ECO:0000256" key="8">
    <source>
        <dbReference type="SAM" id="Phobius"/>
    </source>
</evidence>
<dbReference type="Gene3D" id="3.30.70.20">
    <property type="match status" value="1"/>
</dbReference>
<evidence type="ECO:0000256" key="4">
    <source>
        <dbReference type="ARBA" id="ARBA00022982"/>
    </source>
</evidence>
<protein>
    <submittedName>
        <fullName evidence="10">Iron-sulfur binding protein</fullName>
    </submittedName>
</protein>
<keyword evidence="6" id="KW-0411">Iron-sulfur</keyword>
<keyword evidence="8" id="KW-0472">Membrane</keyword>
<keyword evidence="8" id="KW-1133">Transmembrane helix</keyword>
<dbReference type="AlphaFoldDB" id="A0A7U6GFP3"/>
<evidence type="ECO:0000256" key="3">
    <source>
        <dbReference type="ARBA" id="ARBA00022723"/>
    </source>
</evidence>
<feature type="transmembrane region" description="Helical" evidence="8">
    <location>
        <begin position="400"/>
        <end position="421"/>
    </location>
</feature>
<keyword evidence="5" id="KW-0408">Iron</keyword>
<evidence type="ECO:0000256" key="7">
    <source>
        <dbReference type="SAM" id="MobiDB-lite"/>
    </source>
</evidence>
<dbReference type="RefSeq" id="WP_014453951.1">
    <property type="nucleotide sequence ID" value="NC_017096.1"/>
</dbReference>
<keyword evidence="1" id="KW-0813">Transport</keyword>
<feature type="transmembrane region" description="Helical" evidence="8">
    <location>
        <begin position="253"/>
        <end position="269"/>
    </location>
</feature>
<evidence type="ECO:0000256" key="1">
    <source>
        <dbReference type="ARBA" id="ARBA00022448"/>
    </source>
</evidence>
<evidence type="ECO:0000256" key="6">
    <source>
        <dbReference type="ARBA" id="ARBA00023014"/>
    </source>
</evidence>
<keyword evidence="3" id="KW-0479">Metal-binding</keyword>
<organism evidence="10 11">
    <name type="scientific">Caldisericum exile (strain DSM 21853 / NBRC 104410 / AZM16c01)</name>
    <dbReference type="NCBI Taxonomy" id="511051"/>
    <lineage>
        <taxon>Bacteria</taxon>
        <taxon>Pseudomonadati</taxon>
        <taxon>Caldisericota/Cryosericota group</taxon>
        <taxon>Caldisericota</taxon>
        <taxon>Caldisericia</taxon>
        <taxon>Caldisericales</taxon>
        <taxon>Caldisericaceae</taxon>
        <taxon>Caldisericum</taxon>
    </lineage>
</organism>
<sequence>MKQIKKKVLISAIAVLLLIFLYVPNIFGCTVSIVPSKTEVEVEETISIDILRTKTHKTCVLPLDETKIEVVGGEIVKEYPWITGTPDKKTIEVKFTTVSDAVIKVTRDCPKGGLMVWTATIKVVNGSDTNSTTTVSSTQDSSSSGTSSNTTATSNTGASNNTNVNNASSSTVTPNTSSSTPSSNSSSVSSSNSSESTSSSQTQTDNSKTTSSEEHIENPSNSQTNTNEVNTQEKTSNTSTSNITLQDIFTTQNILYLLLLFLALLLYILKKFKLRYLLLLFSVAVLGFYFGGCPCIMGYIEKIFISAVGSKVFILGIVMIGIITPITLFKGRIFCGWVCPHGALQEFLFQKKIALKISPSLDRKLKYIKYLVLILVIAFAIVNGVGILCKFEPFKSIYSISLTGIALIIVILTLISSVFIYRPWCRYICPFGAYLGVVAFIGSKLHLVNGKISNSCILCKNCVRNCPANATIEKVDHYEIDCKECFMCGDCHTCCPKNKP</sequence>
<evidence type="ECO:0000259" key="9">
    <source>
        <dbReference type="PROSITE" id="PS51379"/>
    </source>
</evidence>
<dbReference type="PANTHER" id="PTHR30176:SF3">
    <property type="entry name" value="FERREDOXIN-TYPE PROTEIN NAPH"/>
    <property type="match status" value="1"/>
</dbReference>
<accession>A0A7U6GFP3</accession>
<feature type="domain" description="4Fe-4S ferredoxin-type" evidence="9">
    <location>
        <begin position="476"/>
        <end position="500"/>
    </location>
</feature>
<evidence type="ECO:0000313" key="10">
    <source>
        <dbReference type="EMBL" id="BAL81556.1"/>
    </source>
</evidence>
<keyword evidence="8" id="KW-0812">Transmembrane</keyword>
<feature type="transmembrane region" description="Helical" evidence="8">
    <location>
        <begin position="367"/>
        <end position="388"/>
    </location>
</feature>
<dbReference type="SUPFAM" id="SSF54862">
    <property type="entry name" value="4Fe-4S ferredoxins"/>
    <property type="match status" value="1"/>
</dbReference>
<feature type="transmembrane region" description="Helical" evidence="8">
    <location>
        <begin position="312"/>
        <end position="329"/>
    </location>
</feature>
<dbReference type="InterPro" id="IPR017896">
    <property type="entry name" value="4Fe4S_Fe-S-bd"/>
</dbReference>
<evidence type="ECO:0000256" key="5">
    <source>
        <dbReference type="ARBA" id="ARBA00023004"/>
    </source>
</evidence>
<dbReference type="GO" id="GO:0046872">
    <property type="term" value="F:metal ion binding"/>
    <property type="evidence" value="ECO:0007669"/>
    <property type="project" value="UniProtKB-KW"/>
</dbReference>
<dbReference type="PROSITE" id="PS51379">
    <property type="entry name" value="4FE4S_FER_2"/>
    <property type="match status" value="1"/>
</dbReference>
<dbReference type="InterPro" id="IPR051684">
    <property type="entry name" value="Electron_Trans/Redox"/>
</dbReference>
<dbReference type="Proteomes" id="UP000004793">
    <property type="component" value="Chromosome"/>
</dbReference>
<dbReference type="EMBL" id="AP012051">
    <property type="protein sequence ID" value="BAL81556.1"/>
    <property type="molecule type" value="Genomic_DNA"/>
</dbReference>
<proteinExistence type="predicted"/>
<keyword evidence="11" id="KW-1185">Reference proteome</keyword>
<keyword evidence="4" id="KW-0249">Electron transport</keyword>
<reference evidence="10 11" key="1">
    <citation type="submission" date="2011-01" db="EMBL/GenBank/DDBJ databases">
        <title>Whole genome sequence of Caldisericum exile AZM16c01.</title>
        <authorList>
            <person name="Narita-Yamada S."/>
            <person name="Kawakoshi A."/>
            <person name="Nakamura S."/>
            <person name="Sasagawa M."/>
            <person name="Fukada J."/>
            <person name="Sekine M."/>
            <person name="Kato Y."/>
            <person name="Fukai R."/>
            <person name="Sasaki K."/>
            <person name="Hanamaki A."/>
            <person name="Narita H."/>
            <person name="Konno Y."/>
            <person name="Mori K."/>
            <person name="Yamazaki S."/>
            <person name="Suzuki K."/>
            <person name="Fujita N."/>
        </authorList>
    </citation>
    <scope>NUCLEOTIDE SEQUENCE [LARGE SCALE GENOMIC DNA]</scope>
    <source>
        <strain evidence="11">DSM 21853 / NBRC 104410 / AZM16c01</strain>
    </source>
</reference>
<dbReference type="PROSITE" id="PS00198">
    <property type="entry name" value="4FE4S_FER_1"/>
    <property type="match status" value="1"/>
</dbReference>
<name>A0A7U6GFP3_CALEA</name>
<evidence type="ECO:0000256" key="2">
    <source>
        <dbReference type="ARBA" id="ARBA00022485"/>
    </source>
</evidence>